<gene>
    <name evidence="2" type="ORF">TRFO_20771</name>
</gene>
<dbReference type="EMBL" id="MLAK01000621">
    <property type="protein sequence ID" value="OHT10116.1"/>
    <property type="molecule type" value="Genomic_DNA"/>
</dbReference>
<name>A0A1J4KJU5_9EUKA</name>
<feature type="region of interest" description="Disordered" evidence="1">
    <location>
        <begin position="281"/>
        <end position="325"/>
    </location>
</feature>
<evidence type="ECO:0000313" key="2">
    <source>
        <dbReference type="EMBL" id="OHT10116.1"/>
    </source>
</evidence>
<evidence type="ECO:0000256" key="1">
    <source>
        <dbReference type="SAM" id="MobiDB-lite"/>
    </source>
</evidence>
<keyword evidence="3" id="KW-1185">Reference proteome</keyword>
<comment type="caution">
    <text evidence="2">The sequence shown here is derived from an EMBL/GenBank/DDBJ whole genome shotgun (WGS) entry which is preliminary data.</text>
</comment>
<dbReference type="RefSeq" id="XP_068363252.1">
    <property type="nucleotide sequence ID" value="XM_068501575.1"/>
</dbReference>
<protein>
    <submittedName>
        <fullName evidence="2">Uncharacterized protein</fullName>
    </submittedName>
</protein>
<sequence>MNFNFWGNNPAEKNEEKDSFQLTEQMLLTELPGSVAKDFLNIYNNIVENRKFINENKITSAAQTVSEKDIQFKISNLNENANSELLNNLSSLAHLIDFGRKTLKEFQEDLQISKKDYSETDQLQSFPSPFMIRFSKQLEQTAENISQEIIAYGSHFQPTALSEKENILFHFFKEESNAILRISSRISNIKRKYSATRTLLCNKLRIPISQTDASDLSLDNSYANTILSKYKHFRAEQKSKIQKNSDDSDIFGMPTHIENNASSSMASTWGTSSFTNNLTQRRANSTFNPPPPKINTAQTTSILPTSAPEQPPAPSTKGKNPFSDK</sequence>
<evidence type="ECO:0000313" key="3">
    <source>
        <dbReference type="Proteomes" id="UP000179807"/>
    </source>
</evidence>
<dbReference type="Proteomes" id="UP000179807">
    <property type="component" value="Unassembled WGS sequence"/>
</dbReference>
<accession>A0A1J4KJU5</accession>
<dbReference type="VEuPathDB" id="TrichDB:TRFO_20771"/>
<dbReference type="GeneID" id="94836279"/>
<dbReference type="AlphaFoldDB" id="A0A1J4KJU5"/>
<reference evidence="2" key="1">
    <citation type="submission" date="2016-10" db="EMBL/GenBank/DDBJ databases">
        <authorList>
            <person name="Benchimol M."/>
            <person name="Almeida L.G."/>
            <person name="Vasconcelos A.T."/>
            <person name="Perreira-Neves A."/>
            <person name="Rosa I.A."/>
            <person name="Tasca T."/>
            <person name="Bogo M.R."/>
            <person name="de Souza W."/>
        </authorList>
    </citation>
    <scope>NUCLEOTIDE SEQUENCE [LARGE SCALE GENOMIC DNA]</scope>
    <source>
        <strain evidence="2">K</strain>
    </source>
</reference>
<feature type="compositionally biased region" description="Polar residues" evidence="1">
    <location>
        <begin position="295"/>
        <end position="308"/>
    </location>
</feature>
<organism evidence="2 3">
    <name type="scientific">Tritrichomonas foetus</name>
    <dbReference type="NCBI Taxonomy" id="1144522"/>
    <lineage>
        <taxon>Eukaryota</taxon>
        <taxon>Metamonada</taxon>
        <taxon>Parabasalia</taxon>
        <taxon>Tritrichomonadida</taxon>
        <taxon>Tritrichomonadidae</taxon>
        <taxon>Tritrichomonas</taxon>
    </lineage>
</organism>
<dbReference type="OrthoDB" id="10653601at2759"/>
<proteinExistence type="predicted"/>